<proteinExistence type="inferred from homology"/>
<comment type="similarity">
    <text evidence="1">Belongs to the AHA1 family.</text>
</comment>
<dbReference type="EMBL" id="BAAARW010000001">
    <property type="protein sequence ID" value="GAA2397733.1"/>
    <property type="molecule type" value="Genomic_DNA"/>
</dbReference>
<dbReference type="CDD" id="cd08899">
    <property type="entry name" value="SRPBCC_CalC_Aha1-like_6"/>
    <property type="match status" value="1"/>
</dbReference>
<accession>A0ABP5VA84</accession>
<evidence type="ECO:0000313" key="4">
    <source>
        <dbReference type="Proteomes" id="UP001501231"/>
    </source>
</evidence>
<dbReference type="RefSeq" id="WP_344586180.1">
    <property type="nucleotide sequence ID" value="NZ_BAAARW010000001.1"/>
</dbReference>
<evidence type="ECO:0000259" key="2">
    <source>
        <dbReference type="Pfam" id="PF08327"/>
    </source>
</evidence>
<name>A0ABP5VA84_9ACTN</name>
<organism evidence="3 4">
    <name type="scientific">Actinomadura vinacea</name>
    <dbReference type="NCBI Taxonomy" id="115336"/>
    <lineage>
        <taxon>Bacteria</taxon>
        <taxon>Bacillati</taxon>
        <taxon>Actinomycetota</taxon>
        <taxon>Actinomycetes</taxon>
        <taxon>Streptosporangiales</taxon>
        <taxon>Thermomonosporaceae</taxon>
        <taxon>Actinomadura</taxon>
    </lineage>
</organism>
<sequence>MTDITDLINATHREIGERKIEGYPATGTVLLRRAYDTTAEDLWEAVTTPSRLERWFLPVTGDLRPGGTYQIEGNAGGEILECDPPRLLRLSWVYGDMASHLEARISSKDGQAVLELEHGGLADGHFEGVGGGWDPALWALDQYLRGVLPEDLGDRMRAGDIPEEVQEIFARTAQEWHEVAVAAGKEGLLGPGSPADS</sequence>
<protein>
    <submittedName>
        <fullName evidence="3">SRPBCC family protein</fullName>
    </submittedName>
</protein>
<gene>
    <name evidence="3" type="ORF">GCM10010191_00500</name>
</gene>
<feature type="domain" description="Activator of Hsp90 ATPase homologue 1/2-like C-terminal" evidence="2">
    <location>
        <begin position="36"/>
        <end position="144"/>
    </location>
</feature>
<dbReference type="SUPFAM" id="SSF55961">
    <property type="entry name" value="Bet v1-like"/>
    <property type="match status" value="1"/>
</dbReference>
<dbReference type="InterPro" id="IPR013538">
    <property type="entry name" value="ASHA1/2-like_C"/>
</dbReference>
<dbReference type="Proteomes" id="UP001501231">
    <property type="component" value="Unassembled WGS sequence"/>
</dbReference>
<keyword evidence="4" id="KW-1185">Reference proteome</keyword>
<dbReference type="InterPro" id="IPR023393">
    <property type="entry name" value="START-like_dom_sf"/>
</dbReference>
<reference evidence="4" key="1">
    <citation type="journal article" date="2019" name="Int. J. Syst. Evol. Microbiol.">
        <title>The Global Catalogue of Microorganisms (GCM) 10K type strain sequencing project: providing services to taxonomists for standard genome sequencing and annotation.</title>
        <authorList>
            <consortium name="The Broad Institute Genomics Platform"/>
            <consortium name="The Broad Institute Genome Sequencing Center for Infectious Disease"/>
            <person name="Wu L."/>
            <person name="Ma J."/>
        </authorList>
    </citation>
    <scope>NUCLEOTIDE SEQUENCE [LARGE SCALE GENOMIC DNA]</scope>
    <source>
        <strain evidence="4">JCM 3325</strain>
    </source>
</reference>
<evidence type="ECO:0000313" key="3">
    <source>
        <dbReference type="EMBL" id="GAA2397733.1"/>
    </source>
</evidence>
<comment type="caution">
    <text evidence="3">The sequence shown here is derived from an EMBL/GenBank/DDBJ whole genome shotgun (WGS) entry which is preliminary data.</text>
</comment>
<dbReference type="Gene3D" id="3.30.530.20">
    <property type="match status" value="1"/>
</dbReference>
<dbReference type="Pfam" id="PF08327">
    <property type="entry name" value="AHSA1"/>
    <property type="match status" value="1"/>
</dbReference>
<evidence type="ECO:0000256" key="1">
    <source>
        <dbReference type="ARBA" id="ARBA00006817"/>
    </source>
</evidence>